<sequence>MSGMASYGRGNTALYQGGSASGIKDPTALAAEIGRNIGEISRNVIQLEKLVKQIGTPQDSEQVRDRVHKITHDTNKLAQDINKDMKTLANLPAPENQQRQMKLQKERLTEEFSDALNKFQTVQRSAAVKEKESISRARAASSGFSEFRDEPKEQFSEQGYSQTAQIMKMENDVDLESLRERESAIKQLESDIMDVNQIFKDLGMLVHQQGEQLDSIEANVENAVVHVEKGGEELKQAVNYQSKARRKNCCTKKIMYRIEQGRNGAFL</sequence>
<dbReference type="SMART" id="SM00503">
    <property type="entry name" value="SynN"/>
    <property type="match status" value="1"/>
</dbReference>
<dbReference type="InterPro" id="IPR010989">
    <property type="entry name" value="SNARE"/>
</dbReference>
<keyword evidence="6" id="KW-1185">Reference proteome</keyword>
<dbReference type="PANTHER" id="PTHR19957:SF411">
    <property type="entry name" value="LD23667P"/>
    <property type="match status" value="1"/>
</dbReference>
<dbReference type="Gene3D" id="1.20.58.70">
    <property type="match status" value="1"/>
</dbReference>
<reference evidence="5" key="1">
    <citation type="journal article" date="2019" name="bioRxiv">
        <title>The Genome of the Zebra Mussel, Dreissena polymorpha: A Resource for Invasive Species Research.</title>
        <authorList>
            <person name="McCartney M.A."/>
            <person name="Auch B."/>
            <person name="Kono T."/>
            <person name="Mallez S."/>
            <person name="Zhang Y."/>
            <person name="Obille A."/>
            <person name="Becker A."/>
            <person name="Abrahante J.E."/>
            <person name="Garbe J."/>
            <person name="Badalamenti J.P."/>
            <person name="Herman A."/>
            <person name="Mangelson H."/>
            <person name="Liachko I."/>
            <person name="Sullivan S."/>
            <person name="Sone E.D."/>
            <person name="Koren S."/>
            <person name="Silverstein K.A.T."/>
            <person name="Beckman K.B."/>
            <person name="Gohl D.M."/>
        </authorList>
    </citation>
    <scope>NUCLEOTIDE SEQUENCE</scope>
    <source>
        <strain evidence="5">Duluth1</strain>
        <tissue evidence="5">Whole animal</tissue>
    </source>
</reference>
<dbReference type="PANTHER" id="PTHR19957">
    <property type="entry name" value="SYNTAXIN"/>
    <property type="match status" value="1"/>
</dbReference>
<dbReference type="GO" id="GO:0006906">
    <property type="term" value="P:vesicle fusion"/>
    <property type="evidence" value="ECO:0007669"/>
    <property type="project" value="TreeGrafter"/>
</dbReference>
<dbReference type="Proteomes" id="UP000828390">
    <property type="component" value="Unassembled WGS sequence"/>
</dbReference>
<accession>A0A9D3YCL5</accession>
<dbReference type="AlphaFoldDB" id="A0A9D3YCL5"/>
<evidence type="ECO:0000259" key="4">
    <source>
        <dbReference type="PROSITE" id="PS50192"/>
    </source>
</evidence>
<dbReference type="GO" id="GO:0006886">
    <property type="term" value="P:intracellular protein transport"/>
    <property type="evidence" value="ECO:0007669"/>
    <property type="project" value="InterPro"/>
</dbReference>
<dbReference type="SUPFAM" id="SSF47661">
    <property type="entry name" value="t-snare proteins"/>
    <property type="match status" value="1"/>
</dbReference>
<dbReference type="GO" id="GO:0008021">
    <property type="term" value="C:synaptic vesicle"/>
    <property type="evidence" value="ECO:0007669"/>
    <property type="project" value="TreeGrafter"/>
</dbReference>
<dbReference type="InterPro" id="IPR006011">
    <property type="entry name" value="Syntaxin_N"/>
</dbReference>
<evidence type="ECO:0000313" key="5">
    <source>
        <dbReference type="EMBL" id="KAH3697878.1"/>
    </source>
</evidence>
<dbReference type="InterPro" id="IPR045242">
    <property type="entry name" value="Syntaxin"/>
</dbReference>
<dbReference type="Pfam" id="PF14523">
    <property type="entry name" value="Syntaxin_2"/>
    <property type="match status" value="1"/>
</dbReference>
<dbReference type="Pfam" id="PF05739">
    <property type="entry name" value="SNARE"/>
    <property type="match status" value="1"/>
</dbReference>
<reference evidence="5" key="2">
    <citation type="submission" date="2020-11" db="EMBL/GenBank/DDBJ databases">
        <authorList>
            <person name="McCartney M.A."/>
            <person name="Auch B."/>
            <person name="Kono T."/>
            <person name="Mallez S."/>
            <person name="Becker A."/>
            <person name="Gohl D.M."/>
            <person name="Silverstein K.A.T."/>
            <person name="Koren S."/>
            <person name="Bechman K.B."/>
            <person name="Herman A."/>
            <person name="Abrahante J.E."/>
            <person name="Garbe J."/>
        </authorList>
    </citation>
    <scope>NUCLEOTIDE SEQUENCE</scope>
    <source>
        <strain evidence="5">Duluth1</strain>
        <tissue evidence="5">Whole animal</tissue>
    </source>
</reference>
<dbReference type="GO" id="GO:0031201">
    <property type="term" value="C:SNARE complex"/>
    <property type="evidence" value="ECO:0007669"/>
    <property type="project" value="TreeGrafter"/>
</dbReference>
<comment type="similarity">
    <text evidence="1 2">Belongs to the syntaxin family.</text>
</comment>
<proteinExistence type="inferred from homology"/>
<organism evidence="5 6">
    <name type="scientific">Dreissena polymorpha</name>
    <name type="common">Zebra mussel</name>
    <name type="synonym">Mytilus polymorpha</name>
    <dbReference type="NCBI Taxonomy" id="45954"/>
    <lineage>
        <taxon>Eukaryota</taxon>
        <taxon>Metazoa</taxon>
        <taxon>Spiralia</taxon>
        <taxon>Lophotrochozoa</taxon>
        <taxon>Mollusca</taxon>
        <taxon>Bivalvia</taxon>
        <taxon>Autobranchia</taxon>
        <taxon>Heteroconchia</taxon>
        <taxon>Euheterodonta</taxon>
        <taxon>Imparidentia</taxon>
        <taxon>Neoheterodontei</taxon>
        <taxon>Myida</taxon>
        <taxon>Dreissenoidea</taxon>
        <taxon>Dreissenidae</taxon>
        <taxon>Dreissena</taxon>
    </lineage>
</organism>
<feature type="domain" description="T-SNARE coiled-coil homology" evidence="4">
    <location>
        <begin position="175"/>
        <end position="237"/>
    </location>
</feature>
<dbReference type="Gene3D" id="1.20.5.110">
    <property type="match status" value="1"/>
</dbReference>
<name>A0A9D3YCL5_DREPO</name>
<dbReference type="FunFam" id="1.20.58.70:FF:000006">
    <property type="entry name" value="Syntaxin 7"/>
    <property type="match status" value="1"/>
</dbReference>
<protein>
    <recommendedName>
        <fullName evidence="4">t-SNARE coiled-coil homology domain-containing protein</fullName>
    </recommendedName>
</protein>
<feature type="region of interest" description="Disordered" evidence="3">
    <location>
        <begin position="1"/>
        <end position="23"/>
    </location>
</feature>
<dbReference type="PROSITE" id="PS50192">
    <property type="entry name" value="T_SNARE"/>
    <property type="match status" value="1"/>
</dbReference>
<dbReference type="SMART" id="SM00397">
    <property type="entry name" value="t_SNARE"/>
    <property type="match status" value="1"/>
</dbReference>
<dbReference type="GO" id="GO:0048278">
    <property type="term" value="P:vesicle docking"/>
    <property type="evidence" value="ECO:0007669"/>
    <property type="project" value="TreeGrafter"/>
</dbReference>
<dbReference type="EMBL" id="JAIWYP010000016">
    <property type="protein sequence ID" value="KAH3697878.1"/>
    <property type="molecule type" value="Genomic_DNA"/>
</dbReference>
<dbReference type="CDD" id="cd15875">
    <property type="entry name" value="SNARE_syntaxin7"/>
    <property type="match status" value="1"/>
</dbReference>
<dbReference type="PROSITE" id="PS00914">
    <property type="entry name" value="SYNTAXIN"/>
    <property type="match status" value="1"/>
</dbReference>
<gene>
    <name evidence="5" type="ORF">DPMN_085390</name>
</gene>
<comment type="caution">
    <text evidence="5">The sequence shown here is derived from an EMBL/GenBank/DDBJ whole genome shotgun (WGS) entry which is preliminary data.</text>
</comment>
<evidence type="ECO:0000256" key="3">
    <source>
        <dbReference type="SAM" id="MobiDB-lite"/>
    </source>
</evidence>
<dbReference type="InterPro" id="IPR000727">
    <property type="entry name" value="T_SNARE_dom"/>
</dbReference>
<evidence type="ECO:0000256" key="1">
    <source>
        <dbReference type="ARBA" id="ARBA00009063"/>
    </source>
</evidence>
<dbReference type="InterPro" id="IPR006012">
    <property type="entry name" value="Syntaxin/epimorphin_CS"/>
</dbReference>
<dbReference type="GO" id="GO:0005484">
    <property type="term" value="F:SNAP receptor activity"/>
    <property type="evidence" value="ECO:0007669"/>
    <property type="project" value="InterPro"/>
</dbReference>
<evidence type="ECO:0000313" key="6">
    <source>
        <dbReference type="Proteomes" id="UP000828390"/>
    </source>
</evidence>
<dbReference type="GO" id="GO:0000149">
    <property type="term" value="F:SNARE binding"/>
    <property type="evidence" value="ECO:0007669"/>
    <property type="project" value="TreeGrafter"/>
</dbReference>
<evidence type="ECO:0000256" key="2">
    <source>
        <dbReference type="RuleBase" id="RU003858"/>
    </source>
</evidence>